<accession>A0A1V8M6M9</accession>
<dbReference type="RefSeq" id="WP_080521822.1">
    <property type="nucleotide sequence ID" value="NZ_LPUF01000001.1"/>
</dbReference>
<comment type="caution">
    <text evidence="2">The sequence shown here is derived from an EMBL/GenBank/DDBJ whole genome shotgun (WGS) entry which is preliminary data.</text>
</comment>
<dbReference type="OrthoDB" id="5564681at2"/>
<gene>
    <name evidence="2" type="ORF">AU255_04770</name>
</gene>
<dbReference type="AlphaFoldDB" id="A0A1V8M6M9"/>
<keyword evidence="3" id="KW-1185">Reference proteome</keyword>
<dbReference type="EMBL" id="LPUF01000001">
    <property type="protein sequence ID" value="OQK17209.1"/>
    <property type="molecule type" value="Genomic_DNA"/>
</dbReference>
<dbReference type="Proteomes" id="UP000191980">
    <property type="component" value="Unassembled WGS sequence"/>
</dbReference>
<evidence type="ECO:0000313" key="3">
    <source>
        <dbReference type="Proteomes" id="UP000191980"/>
    </source>
</evidence>
<organism evidence="2 3">
    <name type="scientific">Methyloprofundus sedimenti</name>
    <dbReference type="NCBI Taxonomy" id="1420851"/>
    <lineage>
        <taxon>Bacteria</taxon>
        <taxon>Pseudomonadati</taxon>
        <taxon>Pseudomonadota</taxon>
        <taxon>Gammaproteobacteria</taxon>
        <taxon>Methylococcales</taxon>
        <taxon>Methylococcaceae</taxon>
        <taxon>Methyloprofundus</taxon>
    </lineage>
</organism>
<dbReference type="STRING" id="1420851.AU255_04770"/>
<evidence type="ECO:0008006" key="4">
    <source>
        <dbReference type="Google" id="ProtNLM"/>
    </source>
</evidence>
<keyword evidence="1" id="KW-0175">Coiled coil</keyword>
<name>A0A1V8M6M9_9GAMM</name>
<reference evidence="2 3" key="1">
    <citation type="submission" date="2015-12" db="EMBL/GenBank/DDBJ databases">
        <authorList>
            <person name="Shamseldin A."/>
            <person name="Moawad H."/>
            <person name="Abd El-Rahim W.M."/>
            <person name="Sadowsky M.J."/>
        </authorList>
    </citation>
    <scope>NUCLEOTIDE SEQUENCE [LARGE SCALE GENOMIC DNA]</scope>
    <source>
        <strain evidence="2 3">WF1</strain>
    </source>
</reference>
<proteinExistence type="predicted"/>
<protein>
    <recommendedName>
        <fullName evidence="4">Fimbrial assembly protein</fullName>
    </recommendedName>
</protein>
<feature type="coiled-coil region" evidence="1">
    <location>
        <begin position="319"/>
        <end position="353"/>
    </location>
</feature>
<sequence>MKLPFANARPAHTLLYITEAKTFRIDVDRRGVMQGEVEVIELRCDSSRSIPAVLEHIIENSPPLGKKLWILYVRLATYLIALPSVQVAGVEDEVLEQALLFEYESLSGQSVTNSQLAYQFVADADEMSSYWIILLAKETFTNINAVLKTAHCKLGGVGHPGGLPFQFSGKDAPSWLRVETWSDSCFALTKNPDSGFSLQIFHSGQNSRWQDELDHWLAETGEVDKSEVIFNNKIEYLPEIEERYHLTLDGALTYWMGLWADYLVNNRASAVPLLNTQRKVNMDLVFMLGGGSLALALCLGHFSWNLYQRNDYEFQIAQLQETEKNIKTARDGINKTRSEATVIEQKVQLLRNNVKVIPAAMAALQQRPMALLLGLSKHAPEDLLIESVSVDEERQIVITGVSLQPLLINELASNVKDDFAALGWRVKTPYKTDLQAFAGGGPWEFKLELVDEGLQGFVPLEP</sequence>
<evidence type="ECO:0000256" key="1">
    <source>
        <dbReference type="SAM" id="Coils"/>
    </source>
</evidence>
<evidence type="ECO:0000313" key="2">
    <source>
        <dbReference type="EMBL" id="OQK17209.1"/>
    </source>
</evidence>